<keyword evidence="4" id="KW-1133">Transmembrane helix</keyword>
<name>A0A4Z0MUX8_9BACT</name>
<feature type="transmembrane region" description="Helical" evidence="4">
    <location>
        <begin position="373"/>
        <end position="393"/>
    </location>
</feature>
<dbReference type="InterPro" id="IPR013105">
    <property type="entry name" value="TPR_2"/>
</dbReference>
<dbReference type="PANTHER" id="PTHR12558">
    <property type="entry name" value="CELL DIVISION CYCLE 16,23,27"/>
    <property type="match status" value="1"/>
</dbReference>
<feature type="transmembrane region" description="Helical" evidence="4">
    <location>
        <begin position="307"/>
        <end position="329"/>
    </location>
</feature>
<dbReference type="Proteomes" id="UP000298284">
    <property type="component" value="Unassembled WGS sequence"/>
</dbReference>
<evidence type="ECO:0000256" key="3">
    <source>
        <dbReference type="PROSITE-ProRule" id="PRU00339"/>
    </source>
</evidence>
<feature type="transmembrane region" description="Helical" evidence="4">
    <location>
        <begin position="399"/>
        <end position="416"/>
    </location>
</feature>
<dbReference type="Pfam" id="PF07719">
    <property type="entry name" value="TPR_2"/>
    <property type="match status" value="1"/>
</dbReference>
<feature type="repeat" description="TPR" evidence="3">
    <location>
        <begin position="176"/>
        <end position="209"/>
    </location>
</feature>
<dbReference type="InterPro" id="IPR019734">
    <property type="entry name" value="TPR_rpt"/>
</dbReference>
<evidence type="ECO:0000256" key="4">
    <source>
        <dbReference type="SAM" id="Phobius"/>
    </source>
</evidence>
<dbReference type="SMART" id="SM00028">
    <property type="entry name" value="TPR"/>
    <property type="match status" value="5"/>
</dbReference>
<gene>
    <name evidence="5" type="ORF">EU557_04870</name>
</gene>
<dbReference type="AlphaFoldDB" id="A0A4Z0MUX8"/>
<evidence type="ECO:0000256" key="2">
    <source>
        <dbReference type="ARBA" id="ARBA00022803"/>
    </source>
</evidence>
<dbReference type="Gene3D" id="1.25.40.10">
    <property type="entry name" value="Tetratricopeptide repeat domain"/>
    <property type="match status" value="2"/>
</dbReference>
<dbReference type="PROSITE" id="PS50005">
    <property type="entry name" value="TPR"/>
    <property type="match status" value="1"/>
</dbReference>
<proteinExistence type="predicted"/>
<dbReference type="InterPro" id="IPR011990">
    <property type="entry name" value="TPR-like_helical_dom_sf"/>
</dbReference>
<reference evidence="5 6" key="1">
    <citation type="submission" date="2019-04" db="EMBL/GenBank/DDBJ databases">
        <authorList>
            <person name="Feng G."/>
            <person name="Zhang J."/>
            <person name="Zhu H."/>
        </authorList>
    </citation>
    <scope>NUCLEOTIDE SEQUENCE [LARGE SCALE GENOMIC DNA]</scope>
    <source>
        <strain evidence="5 6">JCM 19491</strain>
    </source>
</reference>
<dbReference type="OrthoDB" id="868419at2"/>
<dbReference type="Pfam" id="PF13432">
    <property type="entry name" value="TPR_16"/>
    <property type="match status" value="1"/>
</dbReference>
<keyword evidence="6" id="KW-1185">Reference proteome</keyword>
<keyword evidence="4" id="KW-0472">Membrane</keyword>
<keyword evidence="2 3" id="KW-0802">TPR repeat</keyword>
<evidence type="ECO:0000256" key="1">
    <source>
        <dbReference type="ARBA" id="ARBA00022737"/>
    </source>
</evidence>
<accession>A0A4Z0MUX8</accession>
<keyword evidence="1" id="KW-0677">Repeat</keyword>
<evidence type="ECO:0000313" key="5">
    <source>
        <dbReference type="EMBL" id="TGD83116.1"/>
    </source>
</evidence>
<keyword evidence="4" id="KW-0812">Transmembrane</keyword>
<evidence type="ECO:0000313" key="6">
    <source>
        <dbReference type="Proteomes" id="UP000298284"/>
    </source>
</evidence>
<protein>
    <submittedName>
        <fullName evidence="5">Tetratricopeptide repeat protein</fullName>
    </submittedName>
</protein>
<dbReference type="SUPFAM" id="SSF48452">
    <property type="entry name" value="TPR-like"/>
    <property type="match status" value="1"/>
</dbReference>
<comment type="caution">
    <text evidence="5">The sequence shown here is derived from an EMBL/GenBank/DDBJ whole genome shotgun (WGS) entry which is preliminary data.</text>
</comment>
<dbReference type="RefSeq" id="WP_135529268.1">
    <property type="nucleotide sequence ID" value="NZ_SRKZ01000001.1"/>
</dbReference>
<dbReference type="EMBL" id="SRKZ01000001">
    <property type="protein sequence ID" value="TGD83116.1"/>
    <property type="molecule type" value="Genomic_DNA"/>
</dbReference>
<dbReference type="PANTHER" id="PTHR12558:SF33">
    <property type="entry name" value="BLL7664 PROTEIN"/>
    <property type="match status" value="1"/>
</dbReference>
<organism evidence="5 6">
    <name type="scientific">Hymenobacter wooponensis</name>
    <dbReference type="NCBI Taxonomy" id="1525360"/>
    <lineage>
        <taxon>Bacteria</taxon>
        <taxon>Pseudomonadati</taxon>
        <taxon>Bacteroidota</taxon>
        <taxon>Cytophagia</taxon>
        <taxon>Cytophagales</taxon>
        <taxon>Hymenobacteraceae</taxon>
        <taxon>Hymenobacter</taxon>
    </lineage>
</organism>
<sequence length="426" mass="47732">MNHAETDQWQEAAQHLLAVNRPEQAERLVRQHLAQHPRHAFAHVVLALTLFRQQRLLEADEAANSAIRLNPQESEAFYMLSLVQANADKAALAETNIREALRLSPINSKYLGTLAWILNATTRPTEAKAAAEMGLRYDPAHVECLTQLAQAQELLQQWDPLLSTLHYLVSLRPQSSVAHQWLGQEALRREEYTQAQAHYQEALRLDPTNSKVHQGLSQTLRYQSKIGRLAHGLNRYLTFVSEGTKNRVLRAWGHFFLILIPLSLLCIPLLLFLGFESLYWRLHPEVRQLRNRPAGAPSYLRETFYRYGAVVSFVFLLVAFLPPVIWIMLKLGFPDSALGPGLTGGLTILVMSIGQALKSAAEMPLPDKSPAGWLLLATLVLVASLGSSLWSALWPWGPPAVLVSNGLLFYCLVRGVPFTQAGRTLR</sequence>
<feature type="transmembrane region" description="Helical" evidence="4">
    <location>
        <begin position="251"/>
        <end position="273"/>
    </location>
</feature>
<feature type="transmembrane region" description="Helical" evidence="4">
    <location>
        <begin position="341"/>
        <end position="361"/>
    </location>
</feature>